<name>A0A6M0CMJ2_9FLAO</name>
<dbReference type="Pfam" id="PF19580">
    <property type="entry name" value="Exo_endo_phos_3"/>
    <property type="match status" value="1"/>
</dbReference>
<keyword evidence="2" id="KW-0540">Nuclease</keyword>
<dbReference type="GO" id="GO:0004519">
    <property type="term" value="F:endonuclease activity"/>
    <property type="evidence" value="ECO:0007669"/>
    <property type="project" value="UniProtKB-KW"/>
</dbReference>
<sequence>MDIKSLNTLPLNDIYTVAFYNLENLFDTKDDLKTMDDDFLPDGKKRWTQERYEKKLFKLGTAISNVGYHKSKKAPTLVGVAEVENKRVLQDLIKTKNLQKHGFDIVHFDSPDERGMDVGLLYQKKHFEVETTKMYPLMLEDEYGERDYTRDVLLVSGKLNGELIHVLVNHWPSRRDGSDVTQPKRIAAAQLVQQIVSEIYQIYKDAKIIIMGDFNDDPHSPSIKDHLMSPQLYNPMETLLSFTKGSLSYKGNWNIFDQIIFTHNFFKKENDGHTFAHADVFDDKFLKVYEGRHKGIPYRTYAGKKYLGGYSDHFPVYIQLKK</sequence>
<organism evidence="2 3">
    <name type="scientific">Spongiivirga citrea</name>
    <dbReference type="NCBI Taxonomy" id="1481457"/>
    <lineage>
        <taxon>Bacteria</taxon>
        <taxon>Pseudomonadati</taxon>
        <taxon>Bacteroidota</taxon>
        <taxon>Flavobacteriia</taxon>
        <taxon>Flavobacteriales</taxon>
        <taxon>Flavobacteriaceae</taxon>
        <taxon>Spongiivirga</taxon>
    </lineage>
</organism>
<keyword evidence="3" id="KW-1185">Reference proteome</keyword>
<dbReference type="Proteomes" id="UP000474296">
    <property type="component" value="Unassembled WGS sequence"/>
</dbReference>
<dbReference type="PANTHER" id="PTHR42834:SF1">
    <property type="entry name" value="ENDONUCLEASE_EXONUCLEASE_PHOSPHATASE FAMILY PROTEIN (AFU_ORTHOLOGUE AFUA_3G09210)"/>
    <property type="match status" value="1"/>
</dbReference>
<feature type="domain" description="Endonuclease/exonuclease/phosphatase" evidence="1">
    <location>
        <begin position="16"/>
        <end position="322"/>
    </location>
</feature>
<dbReference type="InterPro" id="IPR036691">
    <property type="entry name" value="Endo/exonu/phosph_ase_sf"/>
</dbReference>
<dbReference type="RefSeq" id="WP_164031111.1">
    <property type="nucleotide sequence ID" value="NZ_JAABOQ010000003.1"/>
</dbReference>
<accession>A0A6M0CMJ2</accession>
<gene>
    <name evidence="2" type="ORF">GWK10_07545</name>
</gene>
<dbReference type="InterPro" id="IPR005135">
    <property type="entry name" value="Endo/exonuclease/phosphatase"/>
</dbReference>
<dbReference type="SUPFAM" id="SSF56219">
    <property type="entry name" value="DNase I-like"/>
    <property type="match status" value="1"/>
</dbReference>
<evidence type="ECO:0000259" key="1">
    <source>
        <dbReference type="Pfam" id="PF19580"/>
    </source>
</evidence>
<protein>
    <submittedName>
        <fullName evidence="2">Endonuclease</fullName>
    </submittedName>
</protein>
<reference evidence="2 3" key="1">
    <citation type="submission" date="2020-01" db="EMBL/GenBank/DDBJ databases">
        <title>Spongiivirga citrea KCTC 32990T.</title>
        <authorList>
            <person name="Wang G."/>
        </authorList>
    </citation>
    <scope>NUCLEOTIDE SEQUENCE [LARGE SCALE GENOMIC DNA]</scope>
    <source>
        <strain evidence="2 3">KCTC 32990</strain>
    </source>
</reference>
<comment type="caution">
    <text evidence="2">The sequence shown here is derived from an EMBL/GenBank/DDBJ whole genome shotgun (WGS) entry which is preliminary data.</text>
</comment>
<evidence type="ECO:0000313" key="3">
    <source>
        <dbReference type="Proteomes" id="UP000474296"/>
    </source>
</evidence>
<dbReference type="PANTHER" id="PTHR42834">
    <property type="entry name" value="ENDONUCLEASE/EXONUCLEASE/PHOSPHATASE FAMILY PROTEIN (AFU_ORTHOLOGUE AFUA_3G09210)"/>
    <property type="match status" value="1"/>
</dbReference>
<keyword evidence="2" id="KW-0255">Endonuclease</keyword>
<dbReference type="Gene3D" id="3.60.10.10">
    <property type="entry name" value="Endonuclease/exonuclease/phosphatase"/>
    <property type="match status" value="1"/>
</dbReference>
<dbReference type="EMBL" id="JAABOQ010000003">
    <property type="protein sequence ID" value="NER17059.1"/>
    <property type="molecule type" value="Genomic_DNA"/>
</dbReference>
<proteinExistence type="predicted"/>
<dbReference type="AlphaFoldDB" id="A0A6M0CMJ2"/>
<keyword evidence="2" id="KW-0378">Hydrolase</keyword>
<evidence type="ECO:0000313" key="2">
    <source>
        <dbReference type="EMBL" id="NER17059.1"/>
    </source>
</evidence>